<name>A0ABQ3VLD6_9CHLR</name>
<protein>
    <submittedName>
        <fullName evidence="1">Uncharacterized protein</fullName>
    </submittedName>
</protein>
<evidence type="ECO:0000313" key="2">
    <source>
        <dbReference type="Proteomes" id="UP000635565"/>
    </source>
</evidence>
<dbReference type="Proteomes" id="UP000635565">
    <property type="component" value="Unassembled WGS sequence"/>
</dbReference>
<reference evidence="1 2" key="1">
    <citation type="journal article" date="2021" name="Int. J. Syst. Evol. Microbiol.">
        <title>Reticulibacter mediterranei gen. nov., sp. nov., within the new family Reticulibacteraceae fam. nov., and Ktedonospora formicarum gen. nov., sp. nov., Ktedonobacter robiniae sp. nov., Dictyobacter formicarum sp. nov. and Dictyobacter arantiisoli sp. nov., belonging to the class Ktedonobacteria.</title>
        <authorList>
            <person name="Yabe S."/>
            <person name="Zheng Y."/>
            <person name="Wang C.M."/>
            <person name="Sakai Y."/>
            <person name="Abe K."/>
            <person name="Yokota A."/>
            <person name="Donadio S."/>
            <person name="Cavaletti L."/>
            <person name="Monciardini P."/>
        </authorList>
    </citation>
    <scope>NUCLEOTIDE SEQUENCE [LARGE SCALE GENOMIC DNA]</scope>
    <source>
        <strain evidence="1 2">SOSP1-9</strain>
    </source>
</reference>
<sequence length="477" mass="52486">MTGGGPDEHDVPLNQAPANTTQCLFQRFVPPKSVRIKTTPPVSDGSNPYPAFQPIDTISVWRPLLGYPEFTFAGITDPAVVQKLITRVSSAQANKEILGVNDPGVEKLRIAIEIRAPVYDTGTQGEMPGNLDGSFRVAYQLERAFPPLPADPLDPSKALELALDFRDIKNIQELETLVIGDGDPLPIPRARDVRIRLTPIGHNLANYWGNDAVRADLTTDLITRKEAVMEQDLYVPNIDAQQLNAIFLQPGSDIAQLLAQQLDLAVSGLTFSARPGQRIVFGASKSLRHTLSSDHSAITFAAQSELLHHWVIAILLDLNRDWTWDCLTDAGFEVKRDGEMVGTLEVRQTVSALAVAYGPIVDPKKRDVTHLVFFDAVNPNPPVGEPPVLLSPTWMVMPSFKSQSSTIGNTKMLSATLPVAVQPQQTPKIVSAGIALTPYQHTPDYAATEPRQRMLWLEFEEPVQDPNDRYFARVTPC</sequence>
<evidence type="ECO:0000313" key="1">
    <source>
        <dbReference type="EMBL" id="GHO87029.1"/>
    </source>
</evidence>
<dbReference type="EMBL" id="BNJJ01000015">
    <property type="protein sequence ID" value="GHO87029.1"/>
    <property type="molecule type" value="Genomic_DNA"/>
</dbReference>
<comment type="caution">
    <text evidence="1">The sequence shown here is derived from an EMBL/GenBank/DDBJ whole genome shotgun (WGS) entry which is preliminary data.</text>
</comment>
<proteinExistence type="predicted"/>
<organism evidence="1 2">
    <name type="scientific">Dictyobacter formicarum</name>
    <dbReference type="NCBI Taxonomy" id="2778368"/>
    <lineage>
        <taxon>Bacteria</taxon>
        <taxon>Bacillati</taxon>
        <taxon>Chloroflexota</taxon>
        <taxon>Ktedonobacteria</taxon>
        <taxon>Ktedonobacterales</taxon>
        <taxon>Dictyobacteraceae</taxon>
        <taxon>Dictyobacter</taxon>
    </lineage>
</organism>
<keyword evidence="2" id="KW-1185">Reference proteome</keyword>
<dbReference type="RefSeq" id="WP_201364626.1">
    <property type="nucleotide sequence ID" value="NZ_BNJJ01000015.1"/>
</dbReference>
<gene>
    <name evidence="1" type="ORF">KSZ_50350</name>
</gene>
<accession>A0ABQ3VLD6</accession>